<accession>A0A7J0D664</accession>
<feature type="region of interest" description="Disordered" evidence="1">
    <location>
        <begin position="21"/>
        <end position="52"/>
    </location>
</feature>
<evidence type="ECO:0000256" key="1">
    <source>
        <dbReference type="SAM" id="MobiDB-lite"/>
    </source>
</evidence>
<dbReference type="Proteomes" id="UP000498740">
    <property type="component" value="Unassembled WGS sequence"/>
</dbReference>
<protein>
    <submittedName>
        <fullName evidence="2">Uncharacterized protein</fullName>
    </submittedName>
</protein>
<comment type="caution">
    <text evidence="2">The sequence shown here is derived from an EMBL/GenBank/DDBJ whole genome shotgun (WGS) entry which is preliminary data.</text>
</comment>
<sequence length="210" mass="22678">MPRRTLARRNLLTFSAQPWTLMEGEPGAGGAGVTPPAVNEHGYPDDTPTADMTPEHQAAYWKHYARKHEQRANAAPDSAELERLRAAEAELATRKAAELTDAERLQAEKDAAETARLTAERERDEARAEALRITVAATKGLTPKQAARLKGSTKEELEADADELLKDFAPSTLGTTTPPPQGGNRGGDVGGSTRTTATGAELYRERHGKK</sequence>
<evidence type="ECO:0000313" key="3">
    <source>
        <dbReference type="Proteomes" id="UP000498740"/>
    </source>
</evidence>
<name>A0A7J0D664_STRMI</name>
<evidence type="ECO:0000313" key="2">
    <source>
        <dbReference type="EMBL" id="GFN09577.1"/>
    </source>
</evidence>
<dbReference type="AlphaFoldDB" id="A0A7J0D664"/>
<organism evidence="2 3">
    <name type="scientific">Streptomyces microflavus</name>
    <name type="common">Streptomyces lipmanii</name>
    <dbReference type="NCBI Taxonomy" id="1919"/>
    <lineage>
        <taxon>Bacteria</taxon>
        <taxon>Bacillati</taxon>
        <taxon>Actinomycetota</taxon>
        <taxon>Actinomycetes</taxon>
        <taxon>Kitasatosporales</taxon>
        <taxon>Streptomycetaceae</taxon>
        <taxon>Streptomyces</taxon>
    </lineage>
</organism>
<gene>
    <name evidence="2" type="ORF">Smic_81330</name>
</gene>
<dbReference type="RefSeq" id="WP_229887574.1">
    <property type="nucleotide sequence ID" value="NZ_BMUG01000005.1"/>
</dbReference>
<feature type="region of interest" description="Disordered" evidence="1">
    <location>
        <begin position="169"/>
        <end position="210"/>
    </location>
</feature>
<reference evidence="2 3" key="1">
    <citation type="submission" date="2020-05" db="EMBL/GenBank/DDBJ databases">
        <title>Whole genome shotgun sequence of Streptomyces microflavus NBRC 13062.</title>
        <authorList>
            <person name="Komaki H."/>
            <person name="Tamura T."/>
        </authorList>
    </citation>
    <scope>NUCLEOTIDE SEQUENCE [LARGE SCALE GENOMIC DNA]</scope>
    <source>
        <strain evidence="2 3">NBRC 13062</strain>
    </source>
</reference>
<dbReference type="EMBL" id="BLWD01000002">
    <property type="protein sequence ID" value="GFN09577.1"/>
    <property type="molecule type" value="Genomic_DNA"/>
</dbReference>
<proteinExistence type="predicted"/>
<feature type="region of interest" description="Disordered" evidence="1">
    <location>
        <begin position="94"/>
        <end position="123"/>
    </location>
</feature>